<organism evidence="2 3">
    <name type="scientific">Microbacterium salsuginis</name>
    <dbReference type="NCBI Taxonomy" id="2722803"/>
    <lineage>
        <taxon>Bacteria</taxon>
        <taxon>Bacillati</taxon>
        <taxon>Actinomycetota</taxon>
        <taxon>Actinomycetes</taxon>
        <taxon>Micrococcales</taxon>
        <taxon>Microbacteriaceae</taxon>
        <taxon>Microbacterium</taxon>
    </lineage>
</organism>
<dbReference type="RefSeq" id="WP_168910908.1">
    <property type="nucleotide sequence ID" value="NZ_JABACI010000001.1"/>
</dbReference>
<dbReference type="EMBL" id="JABACI010000001">
    <property type="protein sequence ID" value="NLP82393.1"/>
    <property type="molecule type" value="Genomic_DNA"/>
</dbReference>
<dbReference type="InterPro" id="IPR011251">
    <property type="entry name" value="Luciferase-like_dom"/>
</dbReference>
<proteinExistence type="predicted"/>
<feature type="domain" description="Luciferase-like" evidence="1">
    <location>
        <begin position="16"/>
        <end position="98"/>
    </location>
</feature>
<evidence type="ECO:0000313" key="3">
    <source>
        <dbReference type="Proteomes" id="UP001429745"/>
    </source>
</evidence>
<keyword evidence="3" id="KW-1185">Reference proteome</keyword>
<evidence type="ECO:0000259" key="1">
    <source>
        <dbReference type="Pfam" id="PF00296"/>
    </source>
</evidence>
<name>A0ABX1K5V9_9MICO</name>
<reference evidence="2 3" key="1">
    <citation type="submission" date="2020-04" db="EMBL/GenBank/DDBJ databases">
        <title>CFH 90308 Microbacterium sp.</title>
        <authorList>
            <person name="Nie G."/>
            <person name="Ming H."/>
            <person name="Xia T."/>
        </authorList>
    </citation>
    <scope>NUCLEOTIDE SEQUENCE [LARGE SCALE GENOMIC DNA]</scope>
    <source>
        <strain evidence="2 3">CFH 90308</strain>
    </source>
</reference>
<sequence length="263" mass="27514">MTGLLSIGIAAAAGPELAARIAPLLERAELHALWVNDTPGHDSLAVLAAAARVTERLVLATGVIPVDRRPPAEVLARVDELGLPVDRLVLGIGSGAGAAGSLARVSAALTTMRATVRSERPGVVVGALGPRMRRLGAEASDGLLLSWLTPDRARAQTDDAHRLEPAAHVALYVRAASDPAARARLAAEAERYAGYPSYAANFTRLGIAARDTVIGPDRVGDGIRHYRDSADEVVLRAIVADETPEDYERFVEAVVAESSATTG</sequence>
<dbReference type="InterPro" id="IPR036661">
    <property type="entry name" value="Luciferase-like_sf"/>
</dbReference>
<evidence type="ECO:0000313" key="2">
    <source>
        <dbReference type="EMBL" id="NLP82393.1"/>
    </source>
</evidence>
<dbReference type="Proteomes" id="UP001429745">
    <property type="component" value="Unassembled WGS sequence"/>
</dbReference>
<dbReference type="Pfam" id="PF00296">
    <property type="entry name" value="Bac_luciferase"/>
    <property type="match status" value="1"/>
</dbReference>
<dbReference type="Gene3D" id="3.20.20.30">
    <property type="entry name" value="Luciferase-like domain"/>
    <property type="match status" value="2"/>
</dbReference>
<protein>
    <submittedName>
        <fullName evidence="2">LLM class flavin-dependent oxidoreductase</fullName>
    </submittedName>
</protein>
<comment type="caution">
    <text evidence="2">The sequence shown here is derived from an EMBL/GenBank/DDBJ whole genome shotgun (WGS) entry which is preliminary data.</text>
</comment>
<accession>A0ABX1K5V9</accession>
<gene>
    <name evidence="2" type="ORF">HF576_00875</name>
</gene>
<dbReference type="SUPFAM" id="SSF51679">
    <property type="entry name" value="Bacterial luciferase-like"/>
    <property type="match status" value="1"/>
</dbReference>